<dbReference type="AlphaFoldDB" id="A0A9P0A1F8"/>
<name>A0A9P0A1F8_BEMTA</name>
<evidence type="ECO:0000313" key="1">
    <source>
        <dbReference type="EMBL" id="CAH0383761.1"/>
    </source>
</evidence>
<accession>A0A9P0A1F8</accession>
<evidence type="ECO:0000313" key="2">
    <source>
        <dbReference type="Proteomes" id="UP001152759"/>
    </source>
</evidence>
<dbReference type="Proteomes" id="UP001152759">
    <property type="component" value="Chromosome 10"/>
</dbReference>
<keyword evidence="2" id="KW-1185">Reference proteome</keyword>
<reference evidence="1" key="1">
    <citation type="submission" date="2021-12" db="EMBL/GenBank/DDBJ databases">
        <authorList>
            <person name="King R."/>
        </authorList>
    </citation>
    <scope>NUCLEOTIDE SEQUENCE</scope>
</reference>
<gene>
    <name evidence="1" type="ORF">BEMITA_LOCUS3177</name>
</gene>
<organism evidence="1 2">
    <name type="scientific">Bemisia tabaci</name>
    <name type="common">Sweetpotato whitefly</name>
    <name type="synonym">Aleurodes tabaci</name>
    <dbReference type="NCBI Taxonomy" id="7038"/>
    <lineage>
        <taxon>Eukaryota</taxon>
        <taxon>Metazoa</taxon>
        <taxon>Ecdysozoa</taxon>
        <taxon>Arthropoda</taxon>
        <taxon>Hexapoda</taxon>
        <taxon>Insecta</taxon>
        <taxon>Pterygota</taxon>
        <taxon>Neoptera</taxon>
        <taxon>Paraneoptera</taxon>
        <taxon>Hemiptera</taxon>
        <taxon>Sternorrhyncha</taxon>
        <taxon>Aleyrodoidea</taxon>
        <taxon>Aleyrodidae</taxon>
        <taxon>Aleyrodinae</taxon>
        <taxon>Bemisia</taxon>
    </lineage>
</organism>
<protein>
    <submittedName>
        <fullName evidence="1">Uncharacterized protein</fullName>
    </submittedName>
</protein>
<dbReference type="EMBL" id="OU963871">
    <property type="protein sequence ID" value="CAH0383761.1"/>
    <property type="molecule type" value="Genomic_DNA"/>
</dbReference>
<proteinExistence type="predicted"/>
<sequence length="156" mass="17410">MILQEKSLKIKIFLAEAKSICLAALLRCCAFERVAGNQQSPANCNPSVLIQKNDGLSNHLGDHREKPSIEDVELDLRKKGIFAYYFLATALPTVSSMIAGDAVPSPPKLEDLDPSQYQETMGTYMQNLRERGGVGTTEILADILRFMIDEDFIFER</sequence>